<keyword evidence="5" id="KW-1185">Reference proteome</keyword>
<dbReference type="EMBL" id="CP026520">
    <property type="protein sequence ID" value="QAV21147.1"/>
    <property type="molecule type" value="Genomic_DNA"/>
</dbReference>
<keyword evidence="1" id="KW-1133">Transmembrane helix</keyword>
<dbReference type="KEGG" id="pchi:PC41400_27115"/>
<dbReference type="AlphaFoldDB" id="A0A410X3H5"/>
<dbReference type="OrthoDB" id="2667111at2"/>
<dbReference type="GeneID" id="95378465"/>
<keyword evidence="1" id="KW-0472">Membrane</keyword>
<evidence type="ECO:0000313" key="5">
    <source>
        <dbReference type="Proteomes" id="UP001527202"/>
    </source>
</evidence>
<feature type="transmembrane region" description="Helical" evidence="1">
    <location>
        <begin position="294"/>
        <end position="315"/>
    </location>
</feature>
<proteinExistence type="predicted"/>
<evidence type="ECO:0000256" key="1">
    <source>
        <dbReference type="SAM" id="Phobius"/>
    </source>
</evidence>
<dbReference type="Proteomes" id="UP001527202">
    <property type="component" value="Unassembled WGS sequence"/>
</dbReference>
<gene>
    <name evidence="2" type="ORF">M5X16_24560</name>
    <name evidence="3" type="ORF">PC41400_27115</name>
</gene>
<dbReference type="RefSeq" id="WP_042234751.1">
    <property type="nucleotide sequence ID" value="NZ_CP026520.1"/>
</dbReference>
<sequence length="366" mass="43562">MLLGSEYEWLSRIAGVYNRHITTGQFQFTENDYKLKFSYDSSLLELEKLIYKGYVIRRDNLIILDSIQWINTFLDGINKSLIKYNNKLKCEYDLQENKVFIYENNEKIKGYSLNFSKMATPEDEVINFVRLASFDFYIYWLDLLNDNELFEMFYYHLTNKLSKFKYDKRIIFDFLDDLETSEFNEIYETTLKEYFKNKEMDIRELTNDQGQVLKKFLLSDIFNAYSVSIHSCIIFVVKKDKKIEFISYETSEIYDESVIGEIEVLRNKLLKKVTLYRSLNRFNKNKVGENTQKTIQIASLLITPINILLLFGISKNISWIKDLVNNYYLYIVIVGVLIISLIGAFLWVIIPSIRLSIFKWKLPMKD</sequence>
<accession>A0A410X3H5</accession>
<evidence type="ECO:0000313" key="4">
    <source>
        <dbReference type="Proteomes" id="UP000288943"/>
    </source>
</evidence>
<evidence type="ECO:0000313" key="2">
    <source>
        <dbReference type="EMBL" id="MCY9598935.1"/>
    </source>
</evidence>
<protein>
    <submittedName>
        <fullName evidence="3">Uncharacterized protein</fullName>
    </submittedName>
</protein>
<keyword evidence="1" id="KW-0812">Transmembrane</keyword>
<organism evidence="3 4">
    <name type="scientific">Paenibacillus chitinolyticus</name>
    <dbReference type="NCBI Taxonomy" id="79263"/>
    <lineage>
        <taxon>Bacteria</taxon>
        <taxon>Bacillati</taxon>
        <taxon>Bacillota</taxon>
        <taxon>Bacilli</taxon>
        <taxon>Bacillales</taxon>
        <taxon>Paenibacillaceae</taxon>
        <taxon>Paenibacillus</taxon>
    </lineage>
</organism>
<dbReference type="Proteomes" id="UP000288943">
    <property type="component" value="Chromosome"/>
</dbReference>
<evidence type="ECO:0000313" key="3">
    <source>
        <dbReference type="EMBL" id="QAV21147.1"/>
    </source>
</evidence>
<name>A0A410X3H5_9BACL</name>
<reference evidence="3 4" key="1">
    <citation type="submission" date="2018-01" db="EMBL/GenBank/DDBJ databases">
        <title>The whole genome sequencing and assembly of Paenibacillus chitinolyticus KCCM 41400 strain.</title>
        <authorList>
            <person name="Kim J.-Y."/>
            <person name="Park M.-K."/>
            <person name="Lee Y.-J."/>
            <person name="Yi H."/>
            <person name="Bahn Y.-S."/>
            <person name="Kim J.F."/>
            <person name="Lee D.-W."/>
        </authorList>
    </citation>
    <scope>NUCLEOTIDE SEQUENCE [LARGE SCALE GENOMIC DNA]</scope>
    <source>
        <strain evidence="3 4">KCCM 41400</strain>
    </source>
</reference>
<feature type="transmembrane region" description="Helical" evidence="1">
    <location>
        <begin position="327"/>
        <end position="350"/>
    </location>
</feature>
<reference evidence="2 5" key="2">
    <citation type="submission" date="2022-05" db="EMBL/GenBank/DDBJ databases">
        <title>Genome Sequencing of Bee-Associated Microbes.</title>
        <authorList>
            <person name="Dunlap C."/>
        </authorList>
    </citation>
    <scope>NUCLEOTIDE SEQUENCE [LARGE SCALE GENOMIC DNA]</scope>
    <source>
        <strain evidence="2 5">NRRL B-23120</strain>
    </source>
</reference>
<dbReference type="EMBL" id="JAMDMJ010000037">
    <property type="protein sequence ID" value="MCY9598935.1"/>
    <property type="molecule type" value="Genomic_DNA"/>
</dbReference>